<dbReference type="GO" id="GO:0005802">
    <property type="term" value="C:trans-Golgi network"/>
    <property type="evidence" value="ECO:0007669"/>
    <property type="project" value="TreeGrafter"/>
</dbReference>
<dbReference type="PANTHER" id="PTHR11706:SF88">
    <property type="entry name" value="METAL TRANSPORTER NRAMP5"/>
    <property type="match status" value="1"/>
</dbReference>
<keyword evidence="5" id="KW-0472">Membrane</keyword>
<organism evidence="6 7">
    <name type="scientific">Brassica cretica</name>
    <name type="common">Mustard</name>
    <dbReference type="NCBI Taxonomy" id="69181"/>
    <lineage>
        <taxon>Eukaryota</taxon>
        <taxon>Viridiplantae</taxon>
        <taxon>Streptophyta</taxon>
        <taxon>Embryophyta</taxon>
        <taxon>Tracheophyta</taxon>
        <taxon>Spermatophyta</taxon>
        <taxon>Magnoliopsida</taxon>
        <taxon>eudicotyledons</taxon>
        <taxon>Gunneridae</taxon>
        <taxon>Pentapetalae</taxon>
        <taxon>rosids</taxon>
        <taxon>malvids</taxon>
        <taxon>Brassicales</taxon>
        <taxon>Brassicaceae</taxon>
        <taxon>Brassiceae</taxon>
        <taxon>Brassica</taxon>
    </lineage>
</organism>
<dbReference type="GO" id="GO:0034755">
    <property type="term" value="P:iron ion transmembrane transport"/>
    <property type="evidence" value="ECO:0007669"/>
    <property type="project" value="TreeGrafter"/>
</dbReference>
<comment type="similarity">
    <text evidence="2">Belongs to the NRAMP (TC 2.A.55) family.</text>
</comment>
<dbReference type="InterPro" id="IPR001046">
    <property type="entry name" value="NRAMP_fam"/>
</dbReference>
<comment type="subcellular location">
    <subcellularLocation>
        <location evidence="1">Membrane</location>
        <topology evidence="1">Multi-pass membrane protein</topology>
    </subcellularLocation>
</comment>
<evidence type="ECO:0000256" key="1">
    <source>
        <dbReference type="ARBA" id="ARBA00004141"/>
    </source>
</evidence>
<dbReference type="PANTHER" id="PTHR11706">
    <property type="entry name" value="SOLUTE CARRIER PROTEIN FAMILY 11 MEMBER"/>
    <property type="match status" value="1"/>
</dbReference>
<name>A0A8S9NMJ2_BRACR</name>
<dbReference type="Pfam" id="PF01566">
    <property type="entry name" value="Nramp"/>
    <property type="match status" value="1"/>
</dbReference>
<dbReference type="GO" id="GO:0015086">
    <property type="term" value="F:cadmium ion transmembrane transporter activity"/>
    <property type="evidence" value="ECO:0007669"/>
    <property type="project" value="TreeGrafter"/>
</dbReference>
<reference evidence="6" key="1">
    <citation type="submission" date="2019-12" db="EMBL/GenBank/DDBJ databases">
        <title>Genome sequencing and annotation of Brassica cretica.</title>
        <authorList>
            <person name="Studholme D.J."/>
            <person name="Sarris P."/>
        </authorList>
    </citation>
    <scope>NUCLEOTIDE SEQUENCE</scope>
    <source>
        <strain evidence="6">PFS-109/04</strain>
        <tissue evidence="6">Leaf</tissue>
    </source>
</reference>
<evidence type="ECO:0000256" key="5">
    <source>
        <dbReference type="ARBA" id="ARBA00023136"/>
    </source>
</evidence>
<dbReference type="GO" id="GO:0005384">
    <property type="term" value="F:manganese ion transmembrane transporter activity"/>
    <property type="evidence" value="ECO:0007669"/>
    <property type="project" value="TreeGrafter"/>
</dbReference>
<proteinExistence type="inferred from homology"/>
<evidence type="ECO:0000256" key="3">
    <source>
        <dbReference type="ARBA" id="ARBA00022692"/>
    </source>
</evidence>
<protein>
    <submittedName>
        <fullName evidence="6">Uncharacterized protein</fullName>
    </submittedName>
</protein>
<dbReference type="GO" id="GO:0016020">
    <property type="term" value="C:membrane"/>
    <property type="evidence" value="ECO:0007669"/>
    <property type="project" value="UniProtKB-SubCell"/>
</dbReference>
<dbReference type="EMBL" id="QGKX02001621">
    <property type="protein sequence ID" value="KAF3502253.1"/>
    <property type="molecule type" value="Genomic_DNA"/>
</dbReference>
<dbReference type="Proteomes" id="UP000712600">
    <property type="component" value="Unassembled WGS sequence"/>
</dbReference>
<evidence type="ECO:0000313" key="7">
    <source>
        <dbReference type="Proteomes" id="UP000712600"/>
    </source>
</evidence>
<sequence>MVPKFSNQAQLTTWARILLWFIVEIALIGADIQEVSGSAIALQILTCAFLPIWPLDFISREVLNEETRRSFCGLIATMPLSFSWMFNETKRSGQELFIGILVPDNLTSCWSCWMCNNSSQCVLAFGFSAVEIDKSKGYKQSPGSS</sequence>
<dbReference type="AlphaFoldDB" id="A0A8S9NMJ2"/>
<accession>A0A8S9NMJ2</accession>
<comment type="caution">
    <text evidence="6">The sequence shown here is derived from an EMBL/GenBank/DDBJ whole genome shotgun (WGS) entry which is preliminary data.</text>
</comment>
<keyword evidence="4" id="KW-1133">Transmembrane helix</keyword>
<keyword evidence="3" id="KW-0812">Transmembrane</keyword>
<gene>
    <name evidence="6" type="ORF">F2Q69_00044272</name>
</gene>
<evidence type="ECO:0000256" key="2">
    <source>
        <dbReference type="ARBA" id="ARBA00009965"/>
    </source>
</evidence>
<evidence type="ECO:0000256" key="4">
    <source>
        <dbReference type="ARBA" id="ARBA00022989"/>
    </source>
</evidence>
<evidence type="ECO:0000313" key="6">
    <source>
        <dbReference type="EMBL" id="KAF3502253.1"/>
    </source>
</evidence>